<evidence type="ECO:0000256" key="12">
    <source>
        <dbReference type="ARBA" id="ARBA00023012"/>
    </source>
</evidence>
<keyword evidence="17" id="KW-1185">Reference proteome</keyword>
<dbReference type="InterPro" id="IPR004358">
    <property type="entry name" value="Sig_transdc_His_kin-like_C"/>
</dbReference>
<accession>A0ABY3SEK3</accession>
<keyword evidence="9 16" id="KW-0418">Kinase</keyword>
<feature type="transmembrane region" description="Helical" evidence="14">
    <location>
        <begin position="162"/>
        <end position="186"/>
    </location>
</feature>
<dbReference type="CDD" id="cd00082">
    <property type="entry name" value="HisKA"/>
    <property type="match status" value="1"/>
</dbReference>
<dbReference type="InterPro" id="IPR003594">
    <property type="entry name" value="HATPase_dom"/>
</dbReference>
<protein>
    <recommendedName>
        <fullName evidence="3">histidine kinase</fullName>
        <ecNumber evidence="3">2.7.13.3</ecNumber>
    </recommendedName>
</protein>
<dbReference type="SMART" id="SM00388">
    <property type="entry name" value="HisKA"/>
    <property type="match status" value="1"/>
</dbReference>
<evidence type="ECO:0000259" key="15">
    <source>
        <dbReference type="PROSITE" id="PS50109"/>
    </source>
</evidence>
<dbReference type="RefSeq" id="WP_235118767.1">
    <property type="nucleotide sequence ID" value="NZ_CP090978.1"/>
</dbReference>
<evidence type="ECO:0000256" key="9">
    <source>
        <dbReference type="ARBA" id="ARBA00022777"/>
    </source>
</evidence>
<dbReference type="Pfam" id="PF00512">
    <property type="entry name" value="HisKA"/>
    <property type="match status" value="1"/>
</dbReference>
<keyword evidence="12" id="KW-0902">Two-component regulatory system</keyword>
<feature type="transmembrane region" description="Helical" evidence="14">
    <location>
        <begin position="32"/>
        <end position="51"/>
    </location>
</feature>
<evidence type="ECO:0000256" key="10">
    <source>
        <dbReference type="ARBA" id="ARBA00022840"/>
    </source>
</evidence>
<evidence type="ECO:0000256" key="2">
    <source>
        <dbReference type="ARBA" id="ARBA00004651"/>
    </source>
</evidence>
<evidence type="ECO:0000256" key="11">
    <source>
        <dbReference type="ARBA" id="ARBA00022989"/>
    </source>
</evidence>
<dbReference type="EC" id="2.7.13.3" evidence="3"/>
<dbReference type="Pfam" id="PF07694">
    <property type="entry name" value="5TM-5TMR_LYT"/>
    <property type="match status" value="1"/>
</dbReference>
<sequence length="422" mass="47629">MVKDLFFQIIVALIPILIAHYSLTTLKLPNTFWLYGPLAGIAIIVCVSMPVNFNGFLWDLRSALLVTCFLYAGPRAGLIAAFMMVAYRLALGGPMLYLIVTSAVMQSFPPFILHQRFIKSEPKKRIRMVFFLSLVSFSILFFHLYIYTSASGETPFSHLSPWHYLLFGIIHVSAMLISSILIENIIEMYQLRKERSRTEKLAVLSELAASVAHEIRNPLTVVRGFLQLTQQSLDEKNKSFISTAILELDRAEKIISDYLSFAKPQIEHISVIQVEELVNSTTDVIRAYASMRGVEMHTLPYPESLQVASDKHKLQQVLMNLIKNAIEAVPEHKEDGRVEVRISIERNFVKIEVADNGKGMTPEQVTRLGDPYYSTKDTGTGLGLMVTFRLVEAMDGKLIFHSKPGKGTQAVLYIPLFEKNKP</sequence>
<dbReference type="SMART" id="SM00387">
    <property type="entry name" value="HATPase_c"/>
    <property type="match status" value="1"/>
</dbReference>
<evidence type="ECO:0000256" key="6">
    <source>
        <dbReference type="ARBA" id="ARBA00022679"/>
    </source>
</evidence>
<evidence type="ECO:0000256" key="7">
    <source>
        <dbReference type="ARBA" id="ARBA00022692"/>
    </source>
</evidence>
<keyword evidence="7 14" id="KW-0812">Transmembrane</keyword>
<dbReference type="CDD" id="cd00075">
    <property type="entry name" value="HATPase"/>
    <property type="match status" value="1"/>
</dbReference>
<keyword evidence="5" id="KW-0597">Phosphoprotein</keyword>
<keyword evidence="11 14" id="KW-1133">Transmembrane helix</keyword>
<dbReference type="InterPro" id="IPR003661">
    <property type="entry name" value="HisK_dim/P_dom"/>
</dbReference>
<evidence type="ECO:0000256" key="8">
    <source>
        <dbReference type="ARBA" id="ARBA00022741"/>
    </source>
</evidence>
<comment type="subcellular location">
    <subcellularLocation>
        <location evidence="2">Cell membrane</location>
        <topology evidence="2">Multi-pass membrane protein</topology>
    </subcellularLocation>
</comment>
<dbReference type="Pfam" id="PF02518">
    <property type="entry name" value="HATPase_c"/>
    <property type="match status" value="1"/>
</dbReference>
<dbReference type="EMBL" id="CP090978">
    <property type="protein sequence ID" value="UJF32423.1"/>
    <property type="molecule type" value="Genomic_DNA"/>
</dbReference>
<dbReference type="GO" id="GO:0016301">
    <property type="term" value="F:kinase activity"/>
    <property type="evidence" value="ECO:0007669"/>
    <property type="project" value="UniProtKB-KW"/>
</dbReference>
<dbReference type="InterPro" id="IPR011620">
    <property type="entry name" value="Sig_transdc_His_kinase_LytS_TM"/>
</dbReference>
<keyword evidence="10" id="KW-0067">ATP-binding</keyword>
<evidence type="ECO:0000256" key="5">
    <source>
        <dbReference type="ARBA" id="ARBA00022553"/>
    </source>
</evidence>
<dbReference type="InterPro" id="IPR005467">
    <property type="entry name" value="His_kinase_dom"/>
</dbReference>
<reference evidence="16 17" key="1">
    <citation type="journal article" date="2024" name="Int. J. Syst. Evol. Microbiol.">
        <title>Paenibacillus hexagrammi sp. nov., a novel bacterium isolated from the gut content of Hexagrammos agrammus.</title>
        <authorList>
            <person name="Jung H.K."/>
            <person name="Kim D.G."/>
            <person name="Zin H."/>
            <person name="Park J."/>
            <person name="Jung H."/>
            <person name="Kim Y.O."/>
            <person name="Kong H.J."/>
            <person name="Kim J.W."/>
            <person name="Kim Y.S."/>
        </authorList>
    </citation>
    <scope>NUCLEOTIDE SEQUENCE [LARGE SCALE GENOMIC DNA]</scope>
    <source>
        <strain evidence="16 17">YPD9-1</strain>
    </source>
</reference>
<dbReference type="Gene3D" id="3.30.565.10">
    <property type="entry name" value="Histidine kinase-like ATPase, C-terminal domain"/>
    <property type="match status" value="1"/>
</dbReference>
<evidence type="ECO:0000256" key="13">
    <source>
        <dbReference type="ARBA" id="ARBA00023136"/>
    </source>
</evidence>
<feature type="transmembrane region" description="Helical" evidence="14">
    <location>
        <begin position="126"/>
        <end position="147"/>
    </location>
</feature>
<evidence type="ECO:0000256" key="1">
    <source>
        <dbReference type="ARBA" id="ARBA00000085"/>
    </source>
</evidence>
<keyword evidence="6" id="KW-0808">Transferase</keyword>
<evidence type="ECO:0000313" key="17">
    <source>
        <dbReference type="Proteomes" id="UP001649230"/>
    </source>
</evidence>
<feature type="transmembrane region" description="Helical" evidence="14">
    <location>
        <begin position="63"/>
        <end position="89"/>
    </location>
</feature>
<dbReference type="PANTHER" id="PTHR43065:SF46">
    <property type="entry name" value="C4-DICARBOXYLATE TRANSPORT SENSOR PROTEIN DCTB"/>
    <property type="match status" value="1"/>
</dbReference>
<feature type="domain" description="Histidine kinase" evidence="15">
    <location>
        <begin position="210"/>
        <end position="418"/>
    </location>
</feature>
<organism evidence="16 17">
    <name type="scientific">Paenibacillus hexagrammi</name>
    <dbReference type="NCBI Taxonomy" id="2908839"/>
    <lineage>
        <taxon>Bacteria</taxon>
        <taxon>Bacillati</taxon>
        <taxon>Bacillota</taxon>
        <taxon>Bacilli</taxon>
        <taxon>Bacillales</taxon>
        <taxon>Paenibacillaceae</taxon>
        <taxon>Paenibacillus</taxon>
    </lineage>
</organism>
<dbReference type="Gene3D" id="1.10.287.130">
    <property type="match status" value="1"/>
</dbReference>
<proteinExistence type="predicted"/>
<evidence type="ECO:0000256" key="14">
    <source>
        <dbReference type="SAM" id="Phobius"/>
    </source>
</evidence>
<keyword evidence="8" id="KW-0547">Nucleotide-binding</keyword>
<feature type="transmembrane region" description="Helical" evidence="14">
    <location>
        <begin position="5"/>
        <end position="26"/>
    </location>
</feature>
<dbReference type="InterPro" id="IPR036097">
    <property type="entry name" value="HisK_dim/P_sf"/>
</dbReference>
<dbReference type="SUPFAM" id="SSF55874">
    <property type="entry name" value="ATPase domain of HSP90 chaperone/DNA topoisomerase II/histidine kinase"/>
    <property type="match status" value="1"/>
</dbReference>
<dbReference type="InterPro" id="IPR036890">
    <property type="entry name" value="HATPase_C_sf"/>
</dbReference>
<feature type="transmembrane region" description="Helical" evidence="14">
    <location>
        <begin position="95"/>
        <end position="114"/>
    </location>
</feature>
<dbReference type="PANTHER" id="PTHR43065">
    <property type="entry name" value="SENSOR HISTIDINE KINASE"/>
    <property type="match status" value="1"/>
</dbReference>
<evidence type="ECO:0000313" key="16">
    <source>
        <dbReference type="EMBL" id="UJF32423.1"/>
    </source>
</evidence>
<dbReference type="SUPFAM" id="SSF47384">
    <property type="entry name" value="Homodimeric domain of signal transducing histidine kinase"/>
    <property type="match status" value="1"/>
</dbReference>
<evidence type="ECO:0000256" key="4">
    <source>
        <dbReference type="ARBA" id="ARBA00022475"/>
    </source>
</evidence>
<dbReference type="PRINTS" id="PR00344">
    <property type="entry name" value="BCTRLSENSOR"/>
</dbReference>
<comment type="catalytic activity">
    <reaction evidence="1">
        <text>ATP + protein L-histidine = ADP + protein N-phospho-L-histidine.</text>
        <dbReference type="EC" id="2.7.13.3"/>
    </reaction>
</comment>
<name>A0ABY3SEK3_9BACL</name>
<evidence type="ECO:0000256" key="3">
    <source>
        <dbReference type="ARBA" id="ARBA00012438"/>
    </source>
</evidence>
<keyword evidence="4" id="KW-1003">Cell membrane</keyword>
<dbReference type="Proteomes" id="UP001649230">
    <property type="component" value="Chromosome"/>
</dbReference>
<dbReference type="PROSITE" id="PS50109">
    <property type="entry name" value="HIS_KIN"/>
    <property type="match status" value="1"/>
</dbReference>
<gene>
    <name evidence="16" type="ORF">L0M14_22420</name>
</gene>
<keyword evidence="13 14" id="KW-0472">Membrane</keyword>